<dbReference type="RefSeq" id="WP_008154492.1">
    <property type="nucleotide sequence ID" value="NZ_CAJLBM010000020.1"/>
</dbReference>
<reference evidence="3" key="1">
    <citation type="submission" date="2017-04" db="EMBL/GenBank/DDBJ databases">
        <title>Function of individual gut microbiota members based on whole genome sequencing of pure cultures obtained from chicken caecum.</title>
        <authorList>
            <person name="Medvecky M."/>
            <person name="Cejkova D."/>
            <person name="Polansky O."/>
            <person name="Karasova D."/>
            <person name="Kubasova T."/>
            <person name="Cizek A."/>
            <person name="Rychlik I."/>
        </authorList>
    </citation>
    <scope>NUCLEOTIDE SEQUENCE [LARGE SCALE GENOMIC DNA]</scope>
    <source>
        <strain evidence="3">An42</strain>
    </source>
</reference>
<feature type="signal peptide" evidence="1">
    <location>
        <begin position="1"/>
        <end position="21"/>
    </location>
</feature>
<organism evidence="2 3">
    <name type="scientific">Parabacteroides johnsonii</name>
    <dbReference type="NCBI Taxonomy" id="387661"/>
    <lineage>
        <taxon>Bacteria</taxon>
        <taxon>Pseudomonadati</taxon>
        <taxon>Bacteroidota</taxon>
        <taxon>Bacteroidia</taxon>
        <taxon>Bacteroidales</taxon>
        <taxon>Tannerellaceae</taxon>
        <taxon>Parabacteroides</taxon>
    </lineage>
</organism>
<name>A0A9Q5SS65_9BACT</name>
<feature type="chain" id="PRO_5040226096" evidence="1">
    <location>
        <begin position="22"/>
        <end position="400"/>
    </location>
</feature>
<keyword evidence="1" id="KW-0732">Signal</keyword>
<sequence length="400" mass="45211">MNLKVFIITGMCILRCTPICAQGTGANDTVSHHPLTHEVGFDFRPVYIIPTNEFFAGENATWQPLRKSVSAHLKYSFRFHPESHNGKLYPHTYQGIGISYHSFFDKAEIGTPVSVYAFQGSRIARLSSRLSLDYEWNFGASFGWEKYHPGTNTYNYVVGSKINAYINLGFLLNWQLATGWRLTAGIDLSHFSNGNTQYPNAGVNTVGGKIGLVHTFGENAGTMMSDRLTTQRIKPHISYDIVLYGASKRKGVIKPDEAYLAPGSFGVLGFNFNPMYNFHKYFRAGASLDVQYDESANIKEYEADYNDQAEHQFYRPPFKEQLAIGLSVRGELVMPIFTINVGIGYNVYHKCTDTQGMYQILALKTSITRDLFLHVGYQLSKFKDPNNLMLGIGYRFHNKR</sequence>
<evidence type="ECO:0000313" key="3">
    <source>
        <dbReference type="Proteomes" id="UP000195975"/>
    </source>
</evidence>
<dbReference type="EMBL" id="NFIJ01000007">
    <property type="protein sequence ID" value="OUO05413.1"/>
    <property type="molecule type" value="Genomic_DNA"/>
</dbReference>
<dbReference type="InterPro" id="IPR018550">
    <property type="entry name" value="Lipid-A_deacylase-rel"/>
</dbReference>
<protein>
    <submittedName>
        <fullName evidence="2">Lipid A 3-O-deacylase</fullName>
    </submittedName>
</protein>
<evidence type="ECO:0000313" key="2">
    <source>
        <dbReference type="EMBL" id="OUO05413.1"/>
    </source>
</evidence>
<accession>A0A9Q5SS65</accession>
<dbReference type="Pfam" id="PF09411">
    <property type="entry name" value="PagL"/>
    <property type="match status" value="1"/>
</dbReference>
<dbReference type="AlphaFoldDB" id="A0A9Q5SS65"/>
<dbReference type="Gene3D" id="2.40.160.20">
    <property type="match status" value="1"/>
</dbReference>
<evidence type="ECO:0000256" key="1">
    <source>
        <dbReference type="SAM" id="SignalP"/>
    </source>
</evidence>
<proteinExistence type="predicted"/>
<dbReference type="Proteomes" id="UP000195975">
    <property type="component" value="Unassembled WGS sequence"/>
</dbReference>
<comment type="caution">
    <text evidence="2">The sequence shown here is derived from an EMBL/GenBank/DDBJ whole genome shotgun (WGS) entry which is preliminary data.</text>
</comment>
<gene>
    <name evidence="2" type="ORF">B5F96_08605</name>
</gene>